<keyword evidence="7" id="KW-0021">Allosteric enzyme</keyword>
<dbReference type="PANTHER" id="PTHR43128">
    <property type="entry name" value="L-2-HYDROXYCARBOXYLATE DEHYDROGENASE (NAD(P)(+))"/>
    <property type="match status" value="1"/>
</dbReference>
<dbReference type="InterPro" id="IPR018177">
    <property type="entry name" value="L-lactate_DH_AS"/>
</dbReference>
<comment type="subunit">
    <text evidence="7">Homotetramer.</text>
</comment>
<dbReference type="SUPFAM" id="SSF51735">
    <property type="entry name" value="NAD(P)-binding Rossmann-fold domains"/>
    <property type="match status" value="1"/>
</dbReference>
<comment type="catalytic activity">
    <reaction evidence="6 7">
        <text>(S)-lactate + NAD(+) = pyruvate + NADH + H(+)</text>
        <dbReference type="Rhea" id="RHEA:23444"/>
        <dbReference type="ChEBI" id="CHEBI:15361"/>
        <dbReference type="ChEBI" id="CHEBI:15378"/>
        <dbReference type="ChEBI" id="CHEBI:16651"/>
        <dbReference type="ChEBI" id="CHEBI:57540"/>
        <dbReference type="ChEBI" id="CHEBI:57945"/>
        <dbReference type="EC" id="1.1.1.27"/>
    </reaction>
</comment>
<dbReference type="Gene3D" id="3.40.50.720">
    <property type="entry name" value="NAD(P)-binding Rossmann-like Domain"/>
    <property type="match status" value="1"/>
</dbReference>
<dbReference type="Gene3D" id="3.90.110.10">
    <property type="entry name" value="Lactate dehydrogenase/glycoside hydrolase, family 4, C-terminal"/>
    <property type="match status" value="1"/>
</dbReference>
<evidence type="ECO:0000256" key="7">
    <source>
        <dbReference type="HAMAP-Rule" id="MF_00488"/>
    </source>
</evidence>
<keyword evidence="4 7" id="KW-0560">Oxidoreductase</keyword>
<dbReference type="NCBIfam" id="NF000824">
    <property type="entry name" value="PRK00066.1"/>
    <property type="match status" value="1"/>
</dbReference>
<feature type="binding site" evidence="7">
    <location>
        <position position="68"/>
    </location>
    <ligand>
        <name>NAD(+)</name>
        <dbReference type="ChEBI" id="CHEBI:57540"/>
    </ligand>
</feature>
<comment type="caution">
    <text evidence="7">Lacks conserved residue(s) required for the propagation of feature annotation.</text>
</comment>
<evidence type="ECO:0000259" key="10">
    <source>
        <dbReference type="Pfam" id="PF00056"/>
    </source>
</evidence>
<dbReference type="NCBIfam" id="TIGR01771">
    <property type="entry name" value="L-LDH-NAD"/>
    <property type="match status" value="1"/>
</dbReference>
<gene>
    <name evidence="7" type="primary">ldh</name>
    <name evidence="12" type="ORF">IAC85_02440</name>
</gene>
<reference evidence="12" key="1">
    <citation type="submission" date="2020-10" db="EMBL/GenBank/DDBJ databases">
        <authorList>
            <person name="Gilroy R."/>
        </authorList>
    </citation>
    <scope>NUCLEOTIDE SEQUENCE</scope>
    <source>
        <strain evidence="12">CHK165-10780</strain>
    </source>
</reference>
<dbReference type="InterPro" id="IPR036291">
    <property type="entry name" value="NAD(P)-bd_dom_sf"/>
</dbReference>
<feature type="binding site" evidence="7">
    <location>
        <position position="91"/>
    </location>
    <ligand>
        <name>substrate</name>
    </ligand>
</feature>
<feature type="binding site" evidence="7">
    <location>
        <position position="42"/>
    </location>
    <ligand>
        <name>NAD(+)</name>
        <dbReference type="ChEBI" id="CHEBI:57540"/>
    </ligand>
</feature>
<dbReference type="GO" id="GO:0006089">
    <property type="term" value="P:lactate metabolic process"/>
    <property type="evidence" value="ECO:0007669"/>
    <property type="project" value="TreeGrafter"/>
</dbReference>
<keyword evidence="7" id="KW-0963">Cytoplasm</keyword>
<comment type="subcellular location">
    <subcellularLocation>
        <location evidence="7">Cytoplasm</location>
    </subcellularLocation>
</comment>
<dbReference type="SUPFAM" id="SSF56327">
    <property type="entry name" value="LDH C-terminal domain-like"/>
    <property type="match status" value="1"/>
</dbReference>
<feature type="binding site" evidence="7">
    <location>
        <position position="226"/>
    </location>
    <ligand>
        <name>substrate</name>
    </ligand>
</feature>
<dbReference type="GO" id="GO:0004459">
    <property type="term" value="F:L-lactate dehydrogenase (NAD+) activity"/>
    <property type="evidence" value="ECO:0007669"/>
    <property type="project" value="UniProtKB-UniRule"/>
</dbReference>
<dbReference type="InterPro" id="IPR001236">
    <property type="entry name" value="Lactate/malate_DH_N"/>
</dbReference>
<dbReference type="PANTHER" id="PTHR43128:SF16">
    <property type="entry name" value="L-LACTATE DEHYDROGENASE"/>
    <property type="match status" value="1"/>
</dbReference>
<accession>A0A9D0YYS9</accession>
<feature type="binding site" evidence="7">
    <location>
        <position position="171"/>
    </location>
    <ligand>
        <name>beta-D-fructose 1,6-bisphosphate</name>
        <dbReference type="ChEBI" id="CHEBI:32966"/>
        <note>allosteric activator</note>
    </ligand>
</feature>
<feature type="binding site" evidence="7">
    <location>
        <begin position="121"/>
        <end position="123"/>
    </location>
    <ligand>
        <name>NAD(+)</name>
        <dbReference type="ChEBI" id="CHEBI:57540"/>
    </ligand>
</feature>
<feature type="binding site" evidence="7">
    <location>
        <position position="156"/>
    </location>
    <ligand>
        <name>beta-D-fructose 1,6-bisphosphate</name>
        <dbReference type="ChEBI" id="CHEBI:32966"/>
        <note>allosteric activator</note>
    </ligand>
</feature>
<dbReference type="InterPro" id="IPR001557">
    <property type="entry name" value="L-lactate/malate_DH"/>
</dbReference>
<dbReference type="HAMAP" id="MF_00488">
    <property type="entry name" value="Lactate_dehydrog"/>
    <property type="match status" value="1"/>
</dbReference>
<evidence type="ECO:0000256" key="9">
    <source>
        <dbReference type="PIRSR" id="PIRSR000102-3"/>
    </source>
</evidence>
<comment type="caution">
    <text evidence="12">The sequence shown here is derived from an EMBL/GenBank/DDBJ whole genome shotgun (WGS) entry which is preliminary data.</text>
</comment>
<keyword evidence="5 7" id="KW-0520">NAD</keyword>
<dbReference type="InterPro" id="IPR015955">
    <property type="entry name" value="Lactate_DH/Glyco_Ohase_4_C"/>
</dbReference>
<dbReference type="Proteomes" id="UP000886725">
    <property type="component" value="Unassembled WGS sequence"/>
</dbReference>
<dbReference type="GO" id="GO:0005737">
    <property type="term" value="C:cytoplasm"/>
    <property type="evidence" value="ECO:0007669"/>
    <property type="project" value="UniProtKB-SubCell"/>
</dbReference>
<evidence type="ECO:0000256" key="1">
    <source>
        <dbReference type="ARBA" id="ARBA00004843"/>
    </source>
</evidence>
<comment type="activity regulation">
    <text evidence="7">Allosterically activated by fructose 1,6-bisphosphate (FBP).</text>
</comment>
<dbReference type="PIRSF" id="PIRSF000102">
    <property type="entry name" value="Lac_mal_DH"/>
    <property type="match status" value="1"/>
</dbReference>
<dbReference type="GO" id="GO:0006096">
    <property type="term" value="P:glycolytic process"/>
    <property type="evidence" value="ECO:0007669"/>
    <property type="project" value="UniProtKB-UniRule"/>
</dbReference>
<feature type="binding site" evidence="9">
    <location>
        <position position="98"/>
    </location>
    <ligand>
        <name>NAD(+)</name>
        <dbReference type="ChEBI" id="CHEBI:57540"/>
    </ligand>
</feature>
<comment type="pathway">
    <text evidence="1 7">Fermentation; pyruvate fermentation to lactate; (S)-lactate from pyruvate: step 1/1.</text>
</comment>
<dbReference type="FunFam" id="3.40.50.720:FF:000018">
    <property type="entry name" value="Malate dehydrogenase"/>
    <property type="match status" value="1"/>
</dbReference>
<proteinExistence type="inferred from homology"/>
<dbReference type="InterPro" id="IPR022383">
    <property type="entry name" value="Lactate/malate_DH_C"/>
</dbReference>
<dbReference type="PROSITE" id="PS00064">
    <property type="entry name" value="L_LDH"/>
    <property type="match status" value="1"/>
</dbReference>
<feature type="domain" description="Lactate/malate dehydrogenase N-terminal" evidence="10">
    <location>
        <begin position="6"/>
        <end position="145"/>
    </location>
</feature>
<dbReference type="EC" id="1.1.1.27" evidence="3 7"/>
<evidence type="ECO:0000256" key="4">
    <source>
        <dbReference type="ARBA" id="ARBA00023002"/>
    </source>
</evidence>
<dbReference type="CDD" id="cd05291">
    <property type="entry name" value="HicDH_like"/>
    <property type="match status" value="1"/>
</dbReference>
<evidence type="ECO:0000256" key="5">
    <source>
        <dbReference type="ARBA" id="ARBA00023027"/>
    </source>
</evidence>
<evidence type="ECO:0000313" key="12">
    <source>
        <dbReference type="EMBL" id="HIQ64577.1"/>
    </source>
</evidence>
<evidence type="ECO:0000256" key="2">
    <source>
        <dbReference type="ARBA" id="ARBA00006054"/>
    </source>
</evidence>
<dbReference type="PRINTS" id="PR00086">
    <property type="entry name" value="LLDHDRGNASE"/>
</dbReference>
<evidence type="ECO:0000256" key="6">
    <source>
        <dbReference type="ARBA" id="ARBA00049258"/>
    </source>
</evidence>
<comment type="similarity">
    <text evidence="2 7">Belongs to the LDH/MDH superfamily. LDH family.</text>
</comment>
<dbReference type="InterPro" id="IPR011304">
    <property type="entry name" value="L-lactate_DH"/>
</dbReference>
<dbReference type="AlphaFoldDB" id="A0A9D0YYS9"/>
<feature type="domain" description="Lactate/malate dehydrogenase C-terminal" evidence="11">
    <location>
        <begin position="148"/>
        <end position="303"/>
    </location>
</feature>
<feature type="binding site" evidence="9">
    <location>
        <begin position="11"/>
        <end position="16"/>
    </location>
    <ligand>
        <name>NAD(+)</name>
        <dbReference type="ChEBI" id="CHEBI:57540"/>
    </ligand>
</feature>
<organism evidence="12 13">
    <name type="scientific">Candidatus Faecenecus gallistercoris</name>
    <dbReference type="NCBI Taxonomy" id="2840793"/>
    <lineage>
        <taxon>Bacteria</taxon>
        <taxon>Bacillati</taxon>
        <taxon>Bacillota</taxon>
        <taxon>Bacillota incertae sedis</taxon>
        <taxon>Candidatus Faecenecus</taxon>
    </lineage>
</organism>
<evidence type="ECO:0000256" key="3">
    <source>
        <dbReference type="ARBA" id="ARBA00012967"/>
    </source>
</evidence>
<dbReference type="Pfam" id="PF00056">
    <property type="entry name" value="Ldh_1_N"/>
    <property type="match status" value="1"/>
</dbReference>
<feature type="active site" description="Proton acceptor" evidence="7 8">
    <location>
        <position position="178"/>
    </location>
</feature>
<feature type="binding site" evidence="7">
    <location>
        <begin position="151"/>
        <end position="154"/>
    </location>
    <ligand>
        <name>substrate</name>
    </ligand>
</feature>
<feature type="binding site" evidence="7">
    <location>
        <position position="85"/>
    </location>
    <ligand>
        <name>substrate</name>
    </ligand>
</feature>
<keyword evidence="7" id="KW-0597">Phosphoprotein</keyword>
<sequence>MKTNNKVVIIGCGNVGMSYAYALLNQRTYVNELVLIDLNQDRVIGEVMDLNHCLAFAPSKIKIKAGDYQDCSNASIVVIAAGSNQNPGETRMDLIHKNSKIFKGIVSKVVESGFHGVFLVATNPLDVMTYLTYRYSGFEPSKVIGSGTSLDTARLRYLISEKIDVSPKNVHAYVVGEHGDSEFVPWSNATIGLQNIQNFLSAKEMDAIADEVKNAAYEIIKRKGATYYGIGMCLVRITNAILGDENTIITVSTYDKDNDVYVGLPTVLNRNGADKKIYITLNLEETNRLQKSIDLIRDAIASIKK</sequence>
<feature type="binding site" evidence="7">
    <location>
        <position position="15"/>
    </location>
    <ligand>
        <name>NAD(+)</name>
        <dbReference type="ChEBI" id="CHEBI:57540"/>
    </ligand>
</feature>
<dbReference type="EMBL" id="DVFU01000050">
    <property type="protein sequence ID" value="HIQ64577.1"/>
    <property type="molecule type" value="Genomic_DNA"/>
</dbReference>
<evidence type="ECO:0000256" key="8">
    <source>
        <dbReference type="PIRSR" id="PIRSR000102-1"/>
    </source>
</evidence>
<feature type="binding site" evidence="7 9">
    <location>
        <position position="37"/>
    </location>
    <ligand>
        <name>NAD(+)</name>
        <dbReference type="ChEBI" id="CHEBI:57540"/>
    </ligand>
</feature>
<feature type="binding site" evidence="7">
    <location>
        <begin position="123"/>
        <end position="126"/>
    </location>
    <ligand>
        <name>substrate</name>
    </ligand>
</feature>
<evidence type="ECO:0000313" key="13">
    <source>
        <dbReference type="Proteomes" id="UP000886725"/>
    </source>
</evidence>
<protein>
    <recommendedName>
        <fullName evidence="3 7">L-lactate dehydrogenase</fullName>
        <shortName evidence="7">L-LDH</shortName>
        <ecNumber evidence="3 7">1.1.1.27</ecNumber>
    </recommendedName>
</protein>
<feature type="modified residue" description="Phosphotyrosine" evidence="7">
    <location>
        <position position="217"/>
    </location>
</feature>
<evidence type="ECO:0000259" key="11">
    <source>
        <dbReference type="Pfam" id="PF02866"/>
    </source>
</evidence>
<comment type="function">
    <text evidence="7">Catalyzes the conversion of lactate to pyruvate.</text>
</comment>
<name>A0A9D0YYS9_9FIRM</name>
<reference evidence="12" key="2">
    <citation type="journal article" date="2021" name="PeerJ">
        <title>Extensive microbial diversity within the chicken gut microbiome revealed by metagenomics and culture.</title>
        <authorList>
            <person name="Gilroy R."/>
            <person name="Ravi A."/>
            <person name="Getino M."/>
            <person name="Pursley I."/>
            <person name="Horton D.L."/>
            <person name="Alikhan N.F."/>
            <person name="Baker D."/>
            <person name="Gharbi K."/>
            <person name="Hall N."/>
            <person name="Watson M."/>
            <person name="Adriaenssens E.M."/>
            <person name="Foster-Nyarko E."/>
            <person name="Jarju S."/>
            <person name="Secka A."/>
            <person name="Antonio M."/>
            <person name="Oren A."/>
            <person name="Chaudhuri R.R."/>
            <person name="La Ragione R."/>
            <person name="Hildebrand F."/>
            <person name="Pallen M.J."/>
        </authorList>
    </citation>
    <scope>NUCLEOTIDE SEQUENCE</scope>
    <source>
        <strain evidence="12">CHK165-10780</strain>
    </source>
</reference>
<feature type="binding site" evidence="7">
    <location>
        <position position="146"/>
    </location>
    <ligand>
        <name>NAD(+)</name>
        <dbReference type="ChEBI" id="CHEBI:57540"/>
    </ligand>
</feature>
<dbReference type="Pfam" id="PF02866">
    <property type="entry name" value="Ldh_1_C"/>
    <property type="match status" value="1"/>
</dbReference>